<dbReference type="GO" id="GO:0008803">
    <property type="term" value="F:bis(5'-nucleosyl)-tetraphosphatase (symmetrical) activity"/>
    <property type="evidence" value="ECO:0007669"/>
    <property type="project" value="UniProtKB-EC"/>
</dbReference>
<dbReference type="EC" id="3.6.1.41" evidence="1"/>
<dbReference type="RefSeq" id="WP_410030569.1">
    <property type="nucleotide sequence ID" value="NZ_JBGMEI010000001.1"/>
</dbReference>
<gene>
    <name evidence="8" type="primary">yqeK</name>
    <name evidence="8" type="ORF">ACCQ41_00795</name>
</gene>
<dbReference type="PANTHER" id="PTHR35795">
    <property type="entry name" value="SLR1885 PROTEIN"/>
    <property type="match status" value="1"/>
</dbReference>
<keyword evidence="2" id="KW-0479">Metal-binding</keyword>
<dbReference type="Pfam" id="PF01966">
    <property type="entry name" value="HD"/>
    <property type="match status" value="1"/>
</dbReference>
<feature type="domain" description="HD" evidence="7">
    <location>
        <begin position="19"/>
        <end position="128"/>
    </location>
</feature>
<evidence type="ECO:0000259" key="7">
    <source>
        <dbReference type="PROSITE" id="PS51831"/>
    </source>
</evidence>
<comment type="caution">
    <text evidence="8">The sequence shown here is derived from an EMBL/GenBank/DDBJ whole genome shotgun (WGS) entry which is preliminary data.</text>
</comment>
<dbReference type="SMART" id="SM00471">
    <property type="entry name" value="HDc"/>
    <property type="match status" value="1"/>
</dbReference>
<dbReference type="InterPro" id="IPR006674">
    <property type="entry name" value="HD_domain"/>
</dbReference>
<dbReference type="NCBIfam" id="TIGR00488">
    <property type="entry name" value="bis(5'-nucleosyl)-tetraphosphatase (symmetrical) YqeK"/>
    <property type="match status" value="1"/>
</dbReference>
<dbReference type="Gene3D" id="1.10.3210.10">
    <property type="entry name" value="Hypothetical protein af1432"/>
    <property type="match status" value="1"/>
</dbReference>
<dbReference type="InterPro" id="IPR003607">
    <property type="entry name" value="HD/PDEase_dom"/>
</dbReference>
<evidence type="ECO:0000256" key="3">
    <source>
        <dbReference type="ARBA" id="ARBA00022741"/>
    </source>
</evidence>
<evidence type="ECO:0000313" key="8">
    <source>
        <dbReference type="EMBL" id="MFO3664797.1"/>
    </source>
</evidence>
<keyword evidence="5" id="KW-0408">Iron</keyword>
<name>A0ABW9M5U1_9FIRM</name>
<keyword evidence="4 8" id="KW-0378">Hydrolase</keyword>
<evidence type="ECO:0000256" key="1">
    <source>
        <dbReference type="ARBA" id="ARBA00012506"/>
    </source>
</evidence>
<dbReference type="SUPFAM" id="SSF109604">
    <property type="entry name" value="HD-domain/PDEase-like"/>
    <property type="match status" value="1"/>
</dbReference>
<evidence type="ECO:0000256" key="2">
    <source>
        <dbReference type="ARBA" id="ARBA00022723"/>
    </source>
</evidence>
<dbReference type="EMBL" id="JBGMEI010000001">
    <property type="protein sequence ID" value="MFO3664797.1"/>
    <property type="molecule type" value="Genomic_DNA"/>
</dbReference>
<accession>A0ABW9M5U1</accession>
<dbReference type="InterPro" id="IPR051094">
    <property type="entry name" value="Diverse_Catalytic_Enzymes"/>
</dbReference>
<sequence>MFNLDLWEDKLLSDIGQKRYKHCIRVMETALELNNNIDIDKVKSAAILHDCAKYNEEKYLKLYGESIENYQLQYKAVLHSFLGAEVAKKEYNINDTEVLDAIRYHTTAKADMSDLEKIIYLADAIEPKRDYPGANQLRKLSKENLNEAIIFSLNHNINYIIEKNDLIHPLTIEARNFLIKEKNE</sequence>
<evidence type="ECO:0000313" key="9">
    <source>
        <dbReference type="Proteomes" id="UP001637996"/>
    </source>
</evidence>
<evidence type="ECO:0000256" key="5">
    <source>
        <dbReference type="ARBA" id="ARBA00023004"/>
    </source>
</evidence>
<dbReference type="Proteomes" id="UP001637996">
    <property type="component" value="Unassembled WGS sequence"/>
</dbReference>
<keyword evidence="9" id="KW-1185">Reference proteome</keyword>
<comment type="catalytic activity">
    <reaction evidence="6">
        <text>P(1),P(4)-bis(5'-adenosyl) tetraphosphate + H2O = 2 ADP + 2 H(+)</text>
        <dbReference type="Rhea" id="RHEA:24252"/>
        <dbReference type="ChEBI" id="CHEBI:15377"/>
        <dbReference type="ChEBI" id="CHEBI:15378"/>
        <dbReference type="ChEBI" id="CHEBI:58141"/>
        <dbReference type="ChEBI" id="CHEBI:456216"/>
        <dbReference type="EC" id="3.6.1.41"/>
    </reaction>
</comment>
<reference evidence="8 9" key="1">
    <citation type="journal article" date="2025" name="Anaerobe">
        <title>Description of Anaerococcus kampingiae sp. nov., Anaerococcus groningensis sp. nov., Anaerococcus martiniensis sp. nov., and Anaerococcus cruorum sp. nov., isolated from human clinical specimens.</title>
        <authorList>
            <person name="Boiten K.E."/>
            <person name="Meijer J."/>
            <person name="van Wezel E.M."/>
            <person name="Veloo A.C.M."/>
        </authorList>
    </citation>
    <scope>NUCLEOTIDE SEQUENCE [LARGE SCALE GENOMIC DNA]</scope>
    <source>
        <strain evidence="8 9">ENR0831</strain>
    </source>
</reference>
<dbReference type="PANTHER" id="PTHR35795:SF1">
    <property type="entry name" value="BIS(5'-NUCLEOSYL)-TETRAPHOSPHATASE, SYMMETRICAL"/>
    <property type="match status" value="1"/>
</dbReference>
<dbReference type="InterPro" id="IPR006675">
    <property type="entry name" value="HDIG_dom"/>
</dbReference>
<protein>
    <recommendedName>
        <fullName evidence="1">bis(5'-nucleosyl)-tetraphosphatase (symmetrical)</fullName>
        <ecNumber evidence="1">3.6.1.41</ecNumber>
    </recommendedName>
</protein>
<evidence type="ECO:0000256" key="4">
    <source>
        <dbReference type="ARBA" id="ARBA00022801"/>
    </source>
</evidence>
<dbReference type="InterPro" id="IPR005249">
    <property type="entry name" value="YqeK"/>
</dbReference>
<dbReference type="CDD" id="cd00077">
    <property type="entry name" value="HDc"/>
    <property type="match status" value="1"/>
</dbReference>
<proteinExistence type="predicted"/>
<evidence type="ECO:0000256" key="6">
    <source>
        <dbReference type="ARBA" id="ARBA00049417"/>
    </source>
</evidence>
<organism evidence="8 9">
    <name type="scientific">Anaerococcus martiniensis</name>
    <dbReference type="NCBI Taxonomy" id="3115615"/>
    <lineage>
        <taxon>Bacteria</taxon>
        <taxon>Bacillati</taxon>
        <taxon>Bacillota</taxon>
        <taxon>Tissierellia</taxon>
        <taxon>Tissierellales</taxon>
        <taxon>Peptoniphilaceae</taxon>
        <taxon>Anaerococcus</taxon>
    </lineage>
</organism>
<keyword evidence="3" id="KW-0547">Nucleotide-binding</keyword>
<dbReference type="PROSITE" id="PS51831">
    <property type="entry name" value="HD"/>
    <property type="match status" value="1"/>
</dbReference>
<dbReference type="NCBIfam" id="TIGR00277">
    <property type="entry name" value="HDIG"/>
    <property type="match status" value="1"/>
</dbReference>